<evidence type="ECO:0008006" key="4">
    <source>
        <dbReference type="Google" id="ProtNLM"/>
    </source>
</evidence>
<keyword evidence="3" id="KW-1185">Reference proteome</keyword>
<dbReference type="Proteomes" id="UP001168109">
    <property type="component" value="Unassembled WGS sequence"/>
</dbReference>
<name>A0ABT7QD90_9GAMM</name>
<proteinExistence type="predicted"/>
<organism evidence="2 3">
    <name type="scientific">Aeromonas piscicola</name>
    <dbReference type="NCBI Taxonomy" id="600645"/>
    <lineage>
        <taxon>Bacteria</taxon>
        <taxon>Pseudomonadati</taxon>
        <taxon>Pseudomonadota</taxon>
        <taxon>Gammaproteobacteria</taxon>
        <taxon>Aeromonadales</taxon>
        <taxon>Aeromonadaceae</taxon>
        <taxon>Aeromonas</taxon>
    </lineage>
</organism>
<feature type="chain" id="PRO_5046863312" description="Lipoprotein" evidence="1">
    <location>
        <begin position="22"/>
        <end position="262"/>
    </location>
</feature>
<comment type="caution">
    <text evidence="2">The sequence shown here is derived from an EMBL/GenBank/DDBJ whole genome shotgun (WGS) entry which is preliminary data.</text>
</comment>
<reference evidence="2" key="1">
    <citation type="submission" date="2024-05" db="EMBL/GenBank/DDBJ databases">
        <title>WGS of Aeromonas isolates.</title>
        <authorList>
            <person name="Lee H."/>
        </authorList>
    </citation>
    <scope>NUCLEOTIDE SEQUENCE</scope>
    <source>
        <strain evidence="2">LP308</strain>
    </source>
</reference>
<keyword evidence="1" id="KW-0732">Signal</keyword>
<dbReference type="PROSITE" id="PS51257">
    <property type="entry name" value="PROKAR_LIPOPROTEIN"/>
    <property type="match status" value="1"/>
</dbReference>
<evidence type="ECO:0000313" key="2">
    <source>
        <dbReference type="EMBL" id="MDM5131921.1"/>
    </source>
</evidence>
<feature type="signal peptide" evidence="1">
    <location>
        <begin position="1"/>
        <end position="21"/>
    </location>
</feature>
<accession>A0ABT7QD90</accession>
<dbReference type="RefSeq" id="WP_290042184.1">
    <property type="nucleotide sequence ID" value="NZ_JAOPLU010000003.1"/>
</dbReference>
<protein>
    <recommendedName>
        <fullName evidence="4">Lipoprotein</fullName>
    </recommendedName>
</protein>
<dbReference type="EMBL" id="JAOPLU010000003">
    <property type="protein sequence ID" value="MDM5131921.1"/>
    <property type="molecule type" value="Genomic_DNA"/>
</dbReference>
<sequence length="262" mass="28679">MDKCRRRVTLGLLSAPLVATLAGCNSSNDSEGSPADFSATLTDRLTAELKDEKTARQLVPFIEEANFNMTPPSIAIAETNTLIAFAFGNRPNDSGNPDELAKPGPMNEALAACCAALYRQKAMPMYVQWEIARYLDSTRYPDIPARDVISIEPYWDEAGKLVYLSTDGVVEAIVRDYAGGDPATLGTAAVIGHRDHVKRCIMTCRARKVASHAPEGIELPVWYDEQSAQPWTRRRDLYVLQDISAQLMGVAQANIAKAYPNG</sequence>
<gene>
    <name evidence="2" type="ORF">OB962_13110</name>
</gene>
<evidence type="ECO:0000256" key="1">
    <source>
        <dbReference type="SAM" id="SignalP"/>
    </source>
</evidence>
<evidence type="ECO:0000313" key="3">
    <source>
        <dbReference type="Proteomes" id="UP001168109"/>
    </source>
</evidence>